<evidence type="ECO:0000256" key="1">
    <source>
        <dbReference type="SAM" id="Phobius"/>
    </source>
</evidence>
<organism evidence="2 3">
    <name type="scientific">Stephania cephalantha</name>
    <dbReference type="NCBI Taxonomy" id="152367"/>
    <lineage>
        <taxon>Eukaryota</taxon>
        <taxon>Viridiplantae</taxon>
        <taxon>Streptophyta</taxon>
        <taxon>Embryophyta</taxon>
        <taxon>Tracheophyta</taxon>
        <taxon>Spermatophyta</taxon>
        <taxon>Magnoliopsida</taxon>
        <taxon>Ranunculales</taxon>
        <taxon>Menispermaceae</taxon>
        <taxon>Menispermoideae</taxon>
        <taxon>Cissampelideae</taxon>
        <taxon>Stephania</taxon>
    </lineage>
</organism>
<name>A0AAP0PXZ5_9MAGN</name>
<dbReference type="Proteomes" id="UP001419268">
    <property type="component" value="Unassembled WGS sequence"/>
</dbReference>
<proteinExistence type="predicted"/>
<evidence type="ECO:0000313" key="3">
    <source>
        <dbReference type="Proteomes" id="UP001419268"/>
    </source>
</evidence>
<accession>A0AAP0PXZ5</accession>
<keyword evidence="1" id="KW-0812">Transmembrane</keyword>
<reference evidence="2 3" key="1">
    <citation type="submission" date="2024-01" db="EMBL/GenBank/DDBJ databases">
        <title>Genome assemblies of Stephania.</title>
        <authorList>
            <person name="Yang L."/>
        </authorList>
    </citation>
    <scope>NUCLEOTIDE SEQUENCE [LARGE SCALE GENOMIC DNA]</scope>
    <source>
        <strain evidence="2">JXDWG</strain>
        <tissue evidence="2">Leaf</tissue>
    </source>
</reference>
<sequence>MDGPINGGMMYYYEVRESKLARPSIASTRCCGVRYSPSSILRLGFDLDRTERHMMIQSSGDFARFGGAADESHNVSMGGDFDIQVYDLFDVIGFGYILLLLMMFFIVFEFAKVVVVDF</sequence>
<keyword evidence="1" id="KW-0472">Membrane</keyword>
<keyword evidence="3" id="KW-1185">Reference proteome</keyword>
<dbReference type="AlphaFoldDB" id="A0AAP0PXZ5"/>
<evidence type="ECO:0000313" key="2">
    <source>
        <dbReference type="EMBL" id="KAK9158634.1"/>
    </source>
</evidence>
<protein>
    <submittedName>
        <fullName evidence="2">Uncharacterized protein</fullName>
    </submittedName>
</protein>
<keyword evidence="1" id="KW-1133">Transmembrane helix</keyword>
<gene>
    <name evidence="2" type="ORF">Scep_005208</name>
</gene>
<feature type="transmembrane region" description="Helical" evidence="1">
    <location>
        <begin position="94"/>
        <end position="115"/>
    </location>
</feature>
<dbReference type="EMBL" id="JBBNAG010000002">
    <property type="protein sequence ID" value="KAK9158634.1"/>
    <property type="molecule type" value="Genomic_DNA"/>
</dbReference>
<comment type="caution">
    <text evidence="2">The sequence shown here is derived from an EMBL/GenBank/DDBJ whole genome shotgun (WGS) entry which is preliminary data.</text>
</comment>